<dbReference type="GO" id="GO:0004594">
    <property type="term" value="F:pantothenate kinase activity"/>
    <property type="evidence" value="ECO:0007669"/>
    <property type="project" value="UniProtKB-EC"/>
</dbReference>
<evidence type="ECO:0000256" key="2">
    <source>
        <dbReference type="ARBA" id="ARBA00001958"/>
    </source>
</evidence>
<dbReference type="Proteomes" id="UP000051213">
    <property type="component" value="Unassembled WGS sequence"/>
</dbReference>
<evidence type="ECO:0000256" key="15">
    <source>
        <dbReference type="ARBA" id="ARBA00038036"/>
    </source>
</evidence>
<dbReference type="PANTHER" id="PTHR34265:SF1">
    <property type="entry name" value="TYPE III PANTOTHENATE KINASE"/>
    <property type="match status" value="1"/>
</dbReference>
<reference evidence="17 18" key="1">
    <citation type="submission" date="2015-10" db="EMBL/GenBank/DDBJ databases">
        <title>Metagenome-Assembled Genomes uncover a global brackish microbiome.</title>
        <authorList>
            <person name="Hugerth L.W."/>
            <person name="Larsson J."/>
            <person name="Alneberg J."/>
            <person name="Lindh M.V."/>
            <person name="Legrand C."/>
            <person name="Pinhassi J."/>
            <person name="Andersson A.F."/>
        </authorList>
    </citation>
    <scope>NUCLEOTIDE SEQUENCE [LARGE SCALE GENOMIC DNA]</scope>
    <source>
        <strain evidence="17">BACL26 MAG-121220-bin70</strain>
    </source>
</reference>
<evidence type="ECO:0000256" key="9">
    <source>
        <dbReference type="ARBA" id="ARBA00022679"/>
    </source>
</evidence>
<feature type="non-terminal residue" evidence="17">
    <location>
        <position position="218"/>
    </location>
</feature>
<evidence type="ECO:0000256" key="11">
    <source>
        <dbReference type="ARBA" id="ARBA00022777"/>
    </source>
</evidence>
<keyword evidence="11" id="KW-0418">Kinase</keyword>
<evidence type="ECO:0000256" key="14">
    <source>
        <dbReference type="ARBA" id="ARBA00022993"/>
    </source>
</evidence>
<comment type="cofactor">
    <cofactor evidence="3">
        <name>NH4(+)</name>
        <dbReference type="ChEBI" id="CHEBI:28938"/>
    </cofactor>
</comment>
<name>A0A0R2TZ60_9GAMM</name>
<organism evidence="17 18">
    <name type="scientific">SAR92 bacterium BACL26 MAG-121220-bin70</name>
    <dbReference type="NCBI Taxonomy" id="1655626"/>
    <lineage>
        <taxon>Bacteria</taxon>
        <taxon>Pseudomonadati</taxon>
        <taxon>Pseudomonadota</taxon>
        <taxon>Gammaproteobacteria</taxon>
        <taxon>Cellvibrionales</taxon>
        <taxon>Porticoccaceae</taxon>
        <taxon>SAR92 clade</taxon>
    </lineage>
</organism>
<keyword evidence="8" id="KW-0963">Cytoplasm</keyword>
<comment type="similarity">
    <text evidence="15">Belongs to the type III pantothenate kinase family.</text>
</comment>
<evidence type="ECO:0000313" key="18">
    <source>
        <dbReference type="Proteomes" id="UP000051213"/>
    </source>
</evidence>
<evidence type="ECO:0000256" key="13">
    <source>
        <dbReference type="ARBA" id="ARBA00022958"/>
    </source>
</evidence>
<evidence type="ECO:0000256" key="4">
    <source>
        <dbReference type="ARBA" id="ARBA00004496"/>
    </source>
</evidence>
<keyword evidence="10" id="KW-0547">Nucleotide-binding</keyword>
<dbReference type="EC" id="2.7.1.33" evidence="7"/>
<comment type="pathway">
    <text evidence="5">Cofactor biosynthesis; coenzyme A biosynthesis; CoA from (R)-pantothenate: step 1/5.</text>
</comment>
<keyword evidence="12" id="KW-0067">ATP-binding</keyword>
<evidence type="ECO:0000256" key="1">
    <source>
        <dbReference type="ARBA" id="ARBA00001206"/>
    </source>
</evidence>
<evidence type="ECO:0000256" key="8">
    <source>
        <dbReference type="ARBA" id="ARBA00022490"/>
    </source>
</evidence>
<comment type="subunit">
    <text evidence="6">Homodimer.</text>
</comment>
<comment type="caution">
    <text evidence="17">The sequence shown here is derived from an EMBL/GenBank/DDBJ whole genome shotgun (WGS) entry which is preliminary data.</text>
</comment>
<dbReference type="AlphaFoldDB" id="A0A0R2TZ60"/>
<proteinExistence type="inferred from homology"/>
<evidence type="ECO:0000256" key="3">
    <source>
        <dbReference type="ARBA" id="ARBA00001972"/>
    </source>
</evidence>
<dbReference type="Gene3D" id="3.30.420.40">
    <property type="match status" value="2"/>
</dbReference>
<accession>A0A0R2TZ60</accession>
<dbReference type="HAMAP" id="MF_01274">
    <property type="entry name" value="Pantothen_kinase_3"/>
    <property type="match status" value="1"/>
</dbReference>
<dbReference type="CDD" id="cd24015">
    <property type="entry name" value="ASKHA_NBD_PanK-III"/>
    <property type="match status" value="1"/>
</dbReference>
<dbReference type="EMBL" id="LICA01000384">
    <property type="protein sequence ID" value="KRO92024.1"/>
    <property type="molecule type" value="Genomic_DNA"/>
</dbReference>
<evidence type="ECO:0000256" key="6">
    <source>
        <dbReference type="ARBA" id="ARBA00011738"/>
    </source>
</evidence>
<dbReference type="GO" id="GO:0015937">
    <property type="term" value="P:coenzyme A biosynthetic process"/>
    <property type="evidence" value="ECO:0007669"/>
    <property type="project" value="UniProtKB-UniPathway"/>
</dbReference>
<gene>
    <name evidence="17" type="ORF">ABS24_10255</name>
</gene>
<dbReference type="UniPathway" id="UPA00241">
    <property type="reaction ID" value="UER00352"/>
</dbReference>
<sequence>MILDIDIGNSFVKWRLSDGAEVRQFGSQSTKSIGQQRGLDLPEEVSISQARLSSVAASSVQNALVTQIKNQFNAKVTLAKVSSTAAGVRCGYADPSSLGVDRWLAVVAAYHLYQTSLLIVDAGSAMTLDLVSEDGRHLGGYILPGLTLMRDALWRGTDRVKVDREVDECGIDPGMDTITAVNHGSLLAAIATVEKLANQYQSKVVVTGGDAKKLLPYL</sequence>
<keyword evidence="14" id="KW-0173">Coenzyme A biosynthesis</keyword>
<evidence type="ECO:0000256" key="16">
    <source>
        <dbReference type="ARBA" id="ARBA00040883"/>
    </source>
</evidence>
<dbReference type="GO" id="GO:0005524">
    <property type="term" value="F:ATP binding"/>
    <property type="evidence" value="ECO:0007669"/>
    <property type="project" value="UniProtKB-KW"/>
</dbReference>
<protein>
    <recommendedName>
        <fullName evidence="16">Type III pantothenate kinase</fullName>
        <ecNumber evidence="7">2.7.1.33</ecNumber>
    </recommendedName>
</protein>
<evidence type="ECO:0000256" key="7">
    <source>
        <dbReference type="ARBA" id="ARBA00012102"/>
    </source>
</evidence>
<evidence type="ECO:0000256" key="5">
    <source>
        <dbReference type="ARBA" id="ARBA00005225"/>
    </source>
</evidence>
<dbReference type="SUPFAM" id="SSF53067">
    <property type="entry name" value="Actin-like ATPase domain"/>
    <property type="match status" value="2"/>
</dbReference>
<comment type="cofactor">
    <cofactor evidence="2">
        <name>K(+)</name>
        <dbReference type="ChEBI" id="CHEBI:29103"/>
    </cofactor>
</comment>
<keyword evidence="9" id="KW-0808">Transferase</keyword>
<evidence type="ECO:0000256" key="12">
    <source>
        <dbReference type="ARBA" id="ARBA00022840"/>
    </source>
</evidence>
<dbReference type="GO" id="GO:0005737">
    <property type="term" value="C:cytoplasm"/>
    <property type="evidence" value="ECO:0007669"/>
    <property type="project" value="UniProtKB-SubCell"/>
</dbReference>
<dbReference type="InterPro" id="IPR043129">
    <property type="entry name" value="ATPase_NBD"/>
</dbReference>
<dbReference type="Pfam" id="PF03309">
    <property type="entry name" value="Pan_kinase"/>
    <property type="match status" value="1"/>
</dbReference>
<dbReference type="NCBIfam" id="TIGR00671">
    <property type="entry name" value="baf"/>
    <property type="match status" value="1"/>
</dbReference>
<evidence type="ECO:0000313" key="17">
    <source>
        <dbReference type="EMBL" id="KRO92024.1"/>
    </source>
</evidence>
<dbReference type="InterPro" id="IPR004619">
    <property type="entry name" value="Type_III_PanK"/>
</dbReference>
<comment type="catalytic activity">
    <reaction evidence="1">
        <text>(R)-pantothenate + ATP = (R)-4'-phosphopantothenate + ADP + H(+)</text>
        <dbReference type="Rhea" id="RHEA:16373"/>
        <dbReference type="ChEBI" id="CHEBI:10986"/>
        <dbReference type="ChEBI" id="CHEBI:15378"/>
        <dbReference type="ChEBI" id="CHEBI:29032"/>
        <dbReference type="ChEBI" id="CHEBI:30616"/>
        <dbReference type="ChEBI" id="CHEBI:456216"/>
        <dbReference type="EC" id="2.7.1.33"/>
    </reaction>
</comment>
<comment type="subcellular location">
    <subcellularLocation>
        <location evidence="4">Cytoplasm</location>
    </subcellularLocation>
</comment>
<dbReference type="PANTHER" id="PTHR34265">
    <property type="entry name" value="TYPE III PANTOTHENATE KINASE"/>
    <property type="match status" value="1"/>
</dbReference>
<evidence type="ECO:0000256" key="10">
    <source>
        <dbReference type="ARBA" id="ARBA00022741"/>
    </source>
</evidence>
<keyword evidence="13" id="KW-0630">Potassium</keyword>